<accession>A0A5C6DIT7</accession>
<feature type="region of interest" description="Disordered" evidence="11">
    <location>
        <begin position="1"/>
        <end position="25"/>
    </location>
</feature>
<reference evidence="13 14" key="1">
    <citation type="submission" date="2019-02" db="EMBL/GenBank/DDBJ databases">
        <title>Deep-cultivation of Planctomycetes and their phenomic and genomic characterization uncovers novel biology.</title>
        <authorList>
            <person name="Wiegand S."/>
            <person name="Jogler M."/>
            <person name="Boedeker C."/>
            <person name="Pinto D."/>
            <person name="Vollmers J."/>
            <person name="Rivas-Marin E."/>
            <person name="Kohn T."/>
            <person name="Peeters S.H."/>
            <person name="Heuer A."/>
            <person name="Rast P."/>
            <person name="Oberbeckmann S."/>
            <person name="Bunk B."/>
            <person name="Jeske O."/>
            <person name="Meyerdierks A."/>
            <person name="Storesund J.E."/>
            <person name="Kallscheuer N."/>
            <person name="Luecker S."/>
            <person name="Lage O.M."/>
            <person name="Pohl T."/>
            <person name="Merkel B.J."/>
            <person name="Hornburger P."/>
            <person name="Mueller R.-W."/>
            <person name="Bruemmer F."/>
            <person name="Labrenz M."/>
            <person name="Spormann A.M."/>
            <person name="Op Den Camp H."/>
            <person name="Overmann J."/>
            <person name="Amann R."/>
            <person name="Jetten M.S.M."/>
            <person name="Mascher T."/>
            <person name="Medema M.H."/>
            <person name="Devos D.P."/>
            <person name="Kaster A.-K."/>
            <person name="Ovreas L."/>
            <person name="Rohde M."/>
            <person name="Galperin M.Y."/>
            <person name="Jogler C."/>
        </authorList>
    </citation>
    <scope>NUCLEOTIDE SEQUENCE [LARGE SCALE GENOMIC DNA]</scope>
    <source>
        <strain evidence="13 14">Q31b</strain>
    </source>
</reference>
<dbReference type="InterPro" id="IPR014013">
    <property type="entry name" value="Helic_SF1/SF2_ATP-bd_DinG/Rad3"/>
</dbReference>
<organism evidence="13 14">
    <name type="scientific">Novipirellula aureliae</name>
    <dbReference type="NCBI Taxonomy" id="2527966"/>
    <lineage>
        <taxon>Bacteria</taxon>
        <taxon>Pseudomonadati</taxon>
        <taxon>Planctomycetota</taxon>
        <taxon>Planctomycetia</taxon>
        <taxon>Pirellulales</taxon>
        <taxon>Pirellulaceae</taxon>
        <taxon>Novipirellula</taxon>
    </lineage>
</organism>
<evidence type="ECO:0000256" key="8">
    <source>
        <dbReference type="ARBA" id="ARBA00023125"/>
    </source>
</evidence>
<dbReference type="EMBL" id="SJPY01000008">
    <property type="protein sequence ID" value="TWU36628.1"/>
    <property type="molecule type" value="Genomic_DNA"/>
</dbReference>
<dbReference type="Proteomes" id="UP000315471">
    <property type="component" value="Unassembled WGS sequence"/>
</dbReference>
<evidence type="ECO:0000313" key="14">
    <source>
        <dbReference type="Proteomes" id="UP000315471"/>
    </source>
</evidence>
<dbReference type="InterPro" id="IPR014001">
    <property type="entry name" value="Helicase_ATP-bd"/>
</dbReference>
<dbReference type="SMART" id="SM00487">
    <property type="entry name" value="DEXDc"/>
    <property type="match status" value="1"/>
</dbReference>
<feature type="domain" description="Helicase ATP-binding" evidence="12">
    <location>
        <begin position="30"/>
        <end position="342"/>
    </location>
</feature>
<dbReference type="InterPro" id="IPR045028">
    <property type="entry name" value="DinG/Rad3-like"/>
</dbReference>
<name>A0A5C6DIT7_9BACT</name>
<gene>
    <name evidence="13" type="primary">dinG</name>
    <name evidence="13" type="ORF">Q31b_49090</name>
</gene>
<keyword evidence="7" id="KW-0411">Iron-sulfur</keyword>
<dbReference type="FunFam" id="3.40.50.300:FF:000437">
    <property type="entry name" value="ATP-dependent DNA helicase DinG"/>
    <property type="match status" value="1"/>
</dbReference>
<dbReference type="InterPro" id="IPR006555">
    <property type="entry name" value="ATP-dep_Helicase_C"/>
</dbReference>
<dbReference type="GO" id="GO:0016818">
    <property type="term" value="F:hydrolase activity, acting on acid anhydrides, in phosphorus-containing anhydrides"/>
    <property type="evidence" value="ECO:0007669"/>
    <property type="project" value="InterPro"/>
</dbReference>
<keyword evidence="4 13" id="KW-0347">Helicase</keyword>
<keyword evidence="14" id="KW-1185">Reference proteome</keyword>
<dbReference type="AlphaFoldDB" id="A0A5C6DIT7"/>
<dbReference type="GO" id="GO:0046872">
    <property type="term" value="F:metal ion binding"/>
    <property type="evidence" value="ECO:0007669"/>
    <property type="project" value="UniProtKB-KW"/>
</dbReference>
<evidence type="ECO:0000313" key="13">
    <source>
        <dbReference type="EMBL" id="TWU36628.1"/>
    </source>
</evidence>
<evidence type="ECO:0000256" key="1">
    <source>
        <dbReference type="ARBA" id="ARBA00022723"/>
    </source>
</evidence>
<proteinExistence type="inferred from homology"/>
<dbReference type="Pfam" id="PF06733">
    <property type="entry name" value="DEAD_2"/>
    <property type="match status" value="1"/>
</dbReference>
<evidence type="ECO:0000256" key="9">
    <source>
        <dbReference type="ARBA" id="ARBA00023235"/>
    </source>
</evidence>
<keyword evidence="9" id="KW-0413">Isomerase</keyword>
<evidence type="ECO:0000256" key="2">
    <source>
        <dbReference type="ARBA" id="ARBA00022741"/>
    </source>
</evidence>
<feature type="region of interest" description="Disordered" evidence="11">
    <location>
        <begin position="105"/>
        <end position="128"/>
    </location>
</feature>
<keyword evidence="8" id="KW-0238">DNA-binding</keyword>
<dbReference type="EC" id="3.6.4.12" evidence="13"/>
<dbReference type="PANTHER" id="PTHR11472">
    <property type="entry name" value="DNA REPAIR DEAD HELICASE RAD3/XP-D SUBFAMILY MEMBER"/>
    <property type="match status" value="1"/>
</dbReference>
<dbReference type="GO" id="GO:0003677">
    <property type="term" value="F:DNA binding"/>
    <property type="evidence" value="ECO:0007669"/>
    <property type="project" value="UniProtKB-KW"/>
</dbReference>
<keyword evidence="1" id="KW-0479">Metal-binding</keyword>
<evidence type="ECO:0000256" key="7">
    <source>
        <dbReference type="ARBA" id="ARBA00023014"/>
    </source>
</evidence>
<keyword evidence="2" id="KW-0547">Nucleotide-binding</keyword>
<dbReference type="InterPro" id="IPR010614">
    <property type="entry name" value="RAD3-like_helicase_DEAD"/>
</dbReference>
<evidence type="ECO:0000256" key="5">
    <source>
        <dbReference type="ARBA" id="ARBA00022840"/>
    </source>
</evidence>
<protein>
    <submittedName>
        <fullName evidence="13">Putative ATP-dependent helicase DinG</fullName>
        <ecNumber evidence="13">3.6.4.12</ecNumber>
    </submittedName>
</protein>
<dbReference type="PROSITE" id="PS51193">
    <property type="entry name" value="HELICASE_ATP_BIND_2"/>
    <property type="match status" value="1"/>
</dbReference>
<evidence type="ECO:0000256" key="4">
    <source>
        <dbReference type="ARBA" id="ARBA00022806"/>
    </source>
</evidence>
<keyword evidence="5" id="KW-0067">ATP-binding</keyword>
<keyword evidence="6" id="KW-0408">Iron</keyword>
<comment type="similarity">
    <text evidence="10">Belongs to the helicase family. DinG subfamily.</text>
</comment>
<dbReference type="GO" id="GO:0003678">
    <property type="term" value="F:DNA helicase activity"/>
    <property type="evidence" value="ECO:0007669"/>
    <property type="project" value="UniProtKB-EC"/>
</dbReference>
<dbReference type="GO" id="GO:0051536">
    <property type="term" value="F:iron-sulfur cluster binding"/>
    <property type="evidence" value="ECO:0007669"/>
    <property type="project" value="UniProtKB-KW"/>
</dbReference>
<evidence type="ECO:0000259" key="12">
    <source>
        <dbReference type="PROSITE" id="PS51193"/>
    </source>
</evidence>
<keyword evidence="3 13" id="KW-0378">Hydrolase</keyword>
<comment type="caution">
    <text evidence="13">The sequence shown here is derived from an EMBL/GenBank/DDBJ whole genome shotgun (WGS) entry which is preliminary data.</text>
</comment>
<feature type="compositionally biased region" description="Pro residues" evidence="11">
    <location>
        <begin position="1"/>
        <end position="11"/>
    </location>
</feature>
<dbReference type="SUPFAM" id="SSF52540">
    <property type="entry name" value="P-loop containing nucleoside triphosphate hydrolases"/>
    <property type="match status" value="2"/>
</dbReference>
<dbReference type="InterPro" id="IPR027417">
    <property type="entry name" value="P-loop_NTPase"/>
</dbReference>
<dbReference type="GO" id="GO:0005524">
    <property type="term" value="F:ATP binding"/>
    <property type="evidence" value="ECO:0007669"/>
    <property type="project" value="UniProtKB-KW"/>
</dbReference>
<evidence type="ECO:0000256" key="10">
    <source>
        <dbReference type="ARBA" id="ARBA00038058"/>
    </source>
</evidence>
<dbReference type="SMART" id="SM00491">
    <property type="entry name" value="HELICc2"/>
    <property type="match status" value="1"/>
</dbReference>
<dbReference type="GO" id="GO:0006139">
    <property type="term" value="P:nucleobase-containing compound metabolic process"/>
    <property type="evidence" value="ECO:0007669"/>
    <property type="project" value="InterPro"/>
</dbReference>
<dbReference type="Pfam" id="PF13307">
    <property type="entry name" value="Helicase_C_2"/>
    <property type="match status" value="1"/>
</dbReference>
<sequence>MTKSDFPPPEPSGAAKPDITADSILGAGGSISRRLTKFQPRPQQLTMAKAVEKALENEQHLVAEAGTGTGKSFAYMVPAILFATKNQGKDSPSADTDALLNEIESNEVPLHEIPTAKKPPSNEKKPPRKLRILVSTHTISLQEQLIGKDIPLLNSVIPREFSAVLVKGRSNYLSIRRMERANAKMTSMLAGDIQYAQLREVTKWAKSTNDGSLSTLPIKPDAAVWDEVKSDTGNCLGRKCPHFKDCFYFKARRRAMNAEIMVVNHAMFFSDLALRQQDVAVLPDYDAVILDECHTIEAVAGDHLGIRLSSGQFDYLFNKLYNDRNQKGLLVEKNLHGLQQQVDRCRFAASNLFADLLDWWENTGGRNGRVMRKDVVSNPLSEPMEILAKALQQQADGQKNESDQKDFESASERLYALSGNLRQWLGQELDNSVYWLERTGSRRGIDRVTLAASPVDVGATLREALFQNDKIRSAVMTSATLATGNDDRFEFFRSRVGLTDGMSVRVGSPFDYQEQAKLVVVRNLPDPSKERELFEKAIPEQIKRVVAYSEGHAFVLFTSYDLLRRCATALTPWLAKKGLQLYSQAGEQNRTQLLDAFRRNPKGVLFGTDSFWQGVDVPGDALTNVVITKLPFAVPDHPLLEAKLEAIRAGGGNPFADYQLPEAIIKFRQGFGRLIRTQEDKGMVVVLDPRIESKPYGRAFLRALPDVPVQFVSPIPKSKRGK</sequence>
<dbReference type="PANTHER" id="PTHR11472:SF34">
    <property type="entry name" value="REGULATOR OF TELOMERE ELONGATION HELICASE 1"/>
    <property type="match status" value="1"/>
</dbReference>
<evidence type="ECO:0000256" key="11">
    <source>
        <dbReference type="SAM" id="MobiDB-lite"/>
    </source>
</evidence>
<evidence type="ECO:0000256" key="6">
    <source>
        <dbReference type="ARBA" id="ARBA00023004"/>
    </source>
</evidence>
<evidence type="ECO:0000256" key="3">
    <source>
        <dbReference type="ARBA" id="ARBA00022801"/>
    </source>
</evidence>
<dbReference type="Gene3D" id="3.40.50.300">
    <property type="entry name" value="P-loop containing nucleotide triphosphate hydrolases"/>
    <property type="match status" value="2"/>
</dbReference>